<proteinExistence type="predicted"/>
<reference evidence="1" key="2">
    <citation type="submission" date="2020-09" db="EMBL/GenBank/DDBJ databases">
        <authorList>
            <person name="Sun Q."/>
            <person name="Ohkuma M."/>
        </authorList>
    </citation>
    <scope>NUCLEOTIDE SEQUENCE</scope>
    <source>
        <strain evidence="1">JCM 4646</strain>
    </source>
</reference>
<keyword evidence="2" id="KW-1185">Reference proteome</keyword>
<evidence type="ECO:0000313" key="2">
    <source>
        <dbReference type="Proteomes" id="UP000617734"/>
    </source>
</evidence>
<dbReference type="SUPFAM" id="SSF160631">
    <property type="entry name" value="SMI1/KNR4-like"/>
    <property type="match status" value="1"/>
</dbReference>
<organism evidence="1 2">
    <name type="scientific">Kitasatospora indigofera</name>
    <dbReference type="NCBI Taxonomy" id="67307"/>
    <lineage>
        <taxon>Bacteria</taxon>
        <taxon>Bacillati</taxon>
        <taxon>Actinomycetota</taxon>
        <taxon>Actinomycetes</taxon>
        <taxon>Kitasatosporales</taxon>
        <taxon>Streptomycetaceae</taxon>
        <taxon>Kitasatospora</taxon>
    </lineage>
</organism>
<sequence>MAESAEDTGQSVSFSLDPGCRSAAGVQRCEAVDHVLGVSGAGPTLRAMTEDELMTALRASVGQRDFAPPATHEAVAEAEEACGYSLPPLLARLLTQVANGDFGPRSGVAGVRGHEWRSTGFFEDMTEWAQAAADDPEWGRRRWCLPLVQWGCAIATMIDCRDPAGPLWGWDPNLCCLDHALFPLDQCLAQMLEESLDADYPEPFYAGYFADLRNTGGCEPLVWKNGRIAAGRE</sequence>
<dbReference type="EMBL" id="BNBO01000058">
    <property type="protein sequence ID" value="GHH82475.1"/>
    <property type="molecule type" value="Genomic_DNA"/>
</dbReference>
<accession>A0A919GDF7</accession>
<evidence type="ECO:0000313" key="1">
    <source>
        <dbReference type="EMBL" id="GHH82475.1"/>
    </source>
</evidence>
<gene>
    <name evidence="1" type="ORF">GCM10018781_67480</name>
</gene>
<evidence type="ECO:0008006" key="3">
    <source>
        <dbReference type="Google" id="ProtNLM"/>
    </source>
</evidence>
<reference evidence="1" key="1">
    <citation type="journal article" date="2014" name="Int. J. Syst. Evol. Microbiol.">
        <title>Complete genome sequence of Corynebacterium casei LMG S-19264T (=DSM 44701T), isolated from a smear-ripened cheese.</title>
        <authorList>
            <consortium name="US DOE Joint Genome Institute (JGI-PGF)"/>
            <person name="Walter F."/>
            <person name="Albersmeier A."/>
            <person name="Kalinowski J."/>
            <person name="Ruckert C."/>
        </authorList>
    </citation>
    <scope>NUCLEOTIDE SEQUENCE</scope>
    <source>
        <strain evidence="1">JCM 4646</strain>
    </source>
</reference>
<comment type="caution">
    <text evidence="1">The sequence shown here is derived from an EMBL/GenBank/DDBJ whole genome shotgun (WGS) entry which is preliminary data.</text>
</comment>
<protein>
    <recommendedName>
        <fullName evidence="3">Knr4/Smi1-like domain-containing protein</fullName>
    </recommendedName>
</protein>
<dbReference type="AlphaFoldDB" id="A0A919GDF7"/>
<dbReference type="InterPro" id="IPR037883">
    <property type="entry name" value="Knr4/Smi1-like_sf"/>
</dbReference>
<dbReference type="Proteomes" id="UP000617734">
    <property type="component" value="Unassembled WGS sequence"/>
</dbReference>
<name>A0A919GDF7_9ACTN</name>